<accession>A0A174PID1</accession>
<dbReference type="Gene3D" id="2.60.120.1440">
    <property type="match status" value="1"/>
</dbReference>
<keyword evidence="1" id="KW-0472">Membrane</keyword>
<dbReference type="FunFam" id="2.60.120.1440:FF:000001">
    <property type="entry name" value="Putative anti-sigma factor"/>
    <property type="match status" value="1"/>
</dbReference>
<protein>
    <submittedName>
        <fullName evidence="4">Fe2+-dicitrate sensor, membrane component</fullName>
    </submittedName>
</protein>
<dbReference type="AlphaFoldDB" id="A0A174PID1"/>
<evidence type="ECO:0000259" key="2">
    <source>
        <dbReference type="Pfam" id="PF04773"/>
    </source>
</evidence>
<dbReference type="PANTHER" id="PTHR30273">
    <property type="entry name" value="PERIPLASMIC SIGNAL SENSOR AND SIGMA FACTOR ACTIVATOR FECR-RELATED"/>
    <property type="match status" value="1"/>
</dbReference>
<feature type="domain" description="FecR protein" evidence="2">
    <location>
        <begin position="127"/>
        <end position="219"/>
    </location>
</feature>
<organism evidence="4 5">
    <name type="scientific">Bacteroides uniformis</name>
    <dbReference type="NCBI Taxonomy" id="820"/>
    <lineage>
        <taxon>Bacteria</taxon>
        <taxon>Pseudomonadati</taxon>
        <taxon>Bacteroidota</taxon>
        <taxon>Bacteroidia</taxon>
        <taxon>Bacteroidales</taxon>
        <taxon>Bacteroidaceae</taxon>
        <taxon>Bacteroides</taxon>
    </lineage>
</organism>
<dbReference type="Gene3D" id="3.55.50.30">
    <property type="match status" value="1"/>
</dbReference>
<evidence type="ECO:0000256" key="1">
    <source>
        <dbReference type="SAM" id="Phobius"/>
    </source>
</evidence>
<reference evidence="4 5" key="1">
    <citation type="submission" date="2015-09" db="EMBL/GenBank/DDBJ databases">
        <authorList>
            <consortium name="Pathogen Informatics"/>
        </authorList>
    </citation>
    <scope>NUCLEOTIDE SEQUENCE [LARGE SCALE GENOMIC DNA]</scope>
    <source>
        <strain evidence="4 5">2789STDY5834942</strain>
    </source>
</reference>
<dbReference type="Pfam" id="PF16344">
    <property type="entry name" value="FecR_C"/>
    <property type="match status" value="1"/>
</dbReference>
<sequence>MYTEEKYNDIDKLIASYLSNELDEKSFSELKRWSMESETNRIYVRDQLEIWFSSGVLSDKTFFNKNEAFDLFKQRVAEAGRNKRLRRFSWKVIYRVAAVVLLLLLPLATYWQGKEVVKHNFADMVVEAPLGARTKLYLPDGTLVWLNAGSKIVYSQGFGVDDRNLSLEGEGYFEVTKNEKIPFVVETRELNLKVLGTKFNFKNYPEDEEVTVNLMEGKVALQNELKKMPALYLAPREKMVLNKRTGIIKKSKTHVEYSNAWSRNELFFDEELLEDIAKKLMRSYDVKIQVADSLRNKRFYGSFKIIGNTIDEVLQTIASTNRMQYRYEDEKYILY</sequence>
<dbReference type="EMBL" id="CZBF01000002">
    <property type="protein sequence ID" value="CUP60733.1"/>
    <property type="molecule type" value="Genomic_DNA"/>
</dbReference>
<dbReference type="RefSeq" id="WP_057281361.1">
    <property type="nucleotide sequence ID" value="NZ_CALNHV010000001.1"/>
</dbReference>
<dbReference type="PIRSF" id="PIRSF018266">
    <property type="entry name" value="FecR"/>
    <property type="match status" value="1"/>
</dbReference>
<dbReference type="Proteomes" id="UP000095788">
    <property type="component" value="Unassembled WGS sequence"/>
</dbReference>
<dbReference type="InterPro" id="IPR032508">
    <property type="entry name" value="FecR_C"/>
</dbReference>
<dbReference type="InterPro" id="IPR012373">
    <property type="entry name" value="Ferrdict_sens_TM"/>
</dbReference>
<feature type="domain" description="Protein FecR C-terminal" evidence="3">
    <location>
        <begin position="266"/>
        <end position="333"/>
    </location>
</feature>
<evidence type="ECO:0000259" key="3">
    <source>
        <dbReference type="Pfam" id="PF16344"/>
    </source>
</evidence>
<keyword evidence="1" id="KW-0812">Transmembrane</keyword>
<proteinExistence type="predicted"/>
<name>A0A174PID1_BACUN</name>
<keyword evidence="1" id="KW-1133">Transmembrane helix</keyword>
<gene>
    <name evidence="4" type="ORF">ERS852554_01190</name>
</gene>
<dbReference type="PANTHER" id="PTHR30273:SF2">
    <property type="entry name" value="PROTEIN FECR"/>
    <property type="match status" value="1"/>
</dbReference>
<dbReference type="Pfam" id="PF04773">
    <property type="entry name" value="FecR"/>
    <property type="match status" value="1"/>
</dbReference>
<dbReference type="GO" id="GO:0016989">
    <property type="term" value="F:sigma factor antagonist activity"/>
    <property type="evidence" value="ECO:0007669"/>
    <property type="project" value="TreeGrafter"/>
</dbReference>
<evidence type="ECO:0000313" key="4">
    <source>
        <dbReference type="EMBL" id="CUP60733.1"/>
    </source>
</evidence>
<evidence type="ECO:0000313" key="5">
    <source>
        <dbReference type="Proteomes" id="UP000095788"/>
    </source>
</evidence>
<dbReference type="InterPro" id="IPR006860">
    <property type="entry name" value="FecR"/>
</dbReference>
<feature type="transmembrane region" description="Helical" evidence="1">
    <location>
        <begin position="92"/>
        <end position="111"/>
    </location>
</feature>